<dbReference type="InterPro" id="IPR000639">
    <property type="entry name" value="Epox_hydrolase-like"/>
</dbReference>
<dbReference type="GO" id="GO:0016787">
    <property type="term" value="F:hydrolase activity"/>
    <property type="evidence" value="ECO:0007669"/>
    <property type="project" value="UniProtKB-KW"/>
</dbReference>
<accession>A0AAJ6AG59</accession>
<evidence type="ECO:0000259" key="2">
    <source>
        <dbReference type="Pfam" id="PF00561"/>
    </source>
</evidence>
<keyword evidence="4" id="KW-1185">Reference proteome</keyword>
<dbReference type="EMBL" id="CP122566">
    <property type="protein sequence ID" value="WGH92720.1"/>
    <property type="molecule type" value="Genomic_DNA"/>
</dbReference>
<keyword evidence="3" id="KW-0378">Hydrolase</keyword>
<evidence type="ECO:0000313" key="3">
    <source>
        <dbReference type="EMBL" id="WGH92720.1"/>
    </source>
</evidence>
<gene>
    <name evidence="3" type="ORF">QDX21_10500</name>
</gene>
<organism evidence="3 4">
    <name type="scientific">Auritidibacter ignavus</name>
    <dbReference type="NCBI Taxonomy" id="678932"/>
    <lineage>
        <taxon>Bacteria</taxon>
        <taxon>Bacillati</taxon>
        <taxon>Actinomycetota</taxon>
        <taxon>Actinomycetes</taxon>
        <taxon>Micrococcales</taxon>
        <taxon>Micrococcaceae</taxon>
        <taxon>Auritidibacter</taxon>
    </lineage>
</organism>
<dbReference type="PANTHER" id="PTHR43433">
    <property type="entry name" value="HYDROLASE, ALPHA/BETA FOLD FAMILY PROTEIN"/>
    <property type="match status" value="1"/>
</dbReference>
<dbReference type="AlphaFoldDB" id="A0AAJ6AG59"/>
<protein>
    <submittedName>
        <fullName evidence="3">Alpha/beta hydrolase</fullName>
    </submittedName>
</protein>
<name>A0AAJ6AG59_9MICC</name>
<dbReference type="Gene3D" id="3.40.50.1820">
    <property type="entry name" value="alpha/beta hydrolase"/>
    <property type="match status" value="1"/>
</dbReference>
<dbReference type="InterPro" id="IPR029058">
    <property type="entry name" value="AB_hydrolase_fold"/>
</dbReference>
<dbReference type="SUPFAM" id="SSF53474">
    <property type="entry name" value="alpha/beta-Hydrolases"/>
    <property type="match status" value="1"/>
</dbReference>
<dbReference type="PRINTS" id="PR00111">
    <property type="entry name" value="ABHYDROLASE"/>
</dbReference>
<evidence type="ECO:0000256" key="1">
    <source>
        <dbReference type="ARBA" id="ARBA00022559"/>
    </source>
</evidence>
<dbReference type="PRINTS" id="PR00412">
    <property type="entry name" value="EPOXHYDRLASE"/>
</dbReference>
<dbReference type="InterPro" id="IPR050471">
    <property type="entry name" value="AB_hydrolase"/>
</dbReference>
<sequence length="269" mass="29415">MPHVQISTGINVHYEEQGSGEPLILIMGTSGAIGTWAEFEDRFAQNYRVITFDNRGIGETDRGDGDISVRSMAQDVAALMDALQIPQAHILGWSLGSAVAQELAINYPDHVKSLILYSTWGRCDGFQAAVITSLRYPYAQGDLDVAATATGLAFSPETLDRADLPEFLAPVLRGLPQSEVQIQTTVEQWDADLAHDTLDRLAQIKTPTLVVVGEQDLLTPPWQSKKVADAIPGAEFHLLEGSNTPHFLHVEQPEVLANLMLTFLTKQRG</sequence>
<dbReference type="GO" id="GO:0004601">
    <property type="term" value="F:peroxidase activity"/>
    <property type="evidence" value="ECO:0007669"/>
    <property type="project" value="UniProtKB-KW"/>
</dbReference>
<keyword evidence="1" id="KW-0575">Peroxidase</keyword>
<dbReference type="InterPro" id="IPR000073">
    <property type="entry name" value="AB_hydrolase_1"/>
</dbReference>
<dbReference type="PANTHER" id="PTHR43433:SF5">
    <property type="entry name" value="AB HYDROLASE-1 DOMAIN-CONTAINING PROTEIN"/>
    <property type="match status" value="1"/>
</dbReference>
<proteinExistence type="predicted"/>
<dbReference type="Proteomes" id="UP001224674">
    <property type="component" value="Chromosome"/>
</dbReference>
<evidence type="ECO:0000313" key="4">
    <source>
        <dbReference type="Proteomes" id="UP001224674"/>
    </source>
</evidence>
<dbReference type="RefSeq" id="WP_279673269.1">
    <property type="nucleotide sequence ID" value="NZ_CP122562.1"/>
</dbReference>
<feature type="domain" description="AB hydrolase-1" evidence="2">
    <location>
        <begin position="22"/>
        <end position="241"/>
    </location>
</feature>
<reference evidence="3 4" key="1">
    <citation type="submission" date="2023-03" db="EMBL/GenBank/DDBJ databases">
        <title>Complete genome sequences of several Auritidibacter ignavus strains isolated from ear infections.</title>
        <authorList>
            <person name="Baehr T."/>
            <person name="Baumhoegger A.M."/>
        </authorList>
    </citation>
    <scope>NUCLEOTIDE SEQUENCE [LARGE SCALE GENOMIC DNA]</scope>
    <source>
        <strain evidence="3 4">BABAE-6</strain>
    </source>
</reference>
<keyword evidence="1" id="KW-0560">Oxidoreductase</keyword>
<dbReference type="Pfam" id="PF00561">
    <property type="entry name" value="Abhydrolase_1"/>
    <property type="match status" value="1"/>
</dbReference>
<dbReference type="GeneID" id="83696252"/>